<dbReference type="EMBL" id="CAAQRO010000013">
    <property type="protein sequence ID" value="VMC99452.1"/>
    <property type="molecule type" value="Genomic_DNA"/>
</dbReference>
<accession>A0A098APE4</accession>
<name>A0A098APE4_STREE</name>
<evidence type="ECO:0000313" key="6">
    <source>
        <dbReference type="EMBL" id="VOG83397.1"/>
    </source>
</evidence>
<dbReference type="EMBL" id="UHFW01000006">
    <property type="protein sequence ID" value="SUN83448.1"/>
    <property type="molecule type" value="Genomic_DNA"/>
</dbReference>
<dbReference type="AlphaFoldDB" id="A0A098APE4"/>
<dbReference type="EMBL" id="CKTV01000041">
    <property type="protein sequence ID" value="CJA56354.1"/>
    <property type="molecule type" value="Genomic_DNA"/>
</dbReference>
<dbReference type="RefSeq" id="WP_001251239.1">
    <property type="nucleotide sequence ID" value="NZ_CAXKTU010000006.1"/>
</dbReference>
<evidence type="ECO:0000313" key="10">
    <source>
        <dbReference type="Proteomes" id="UP000312530"/>
    </source>
</evidence>
<evidence type="ECO:0000313" key="2">
    <source>
        <dbReference type="EMBL" id="CJA56354.1"/>
    </source>
</evidence>
<dbReference type="EMBL" id="LK020699">
    <property type="protein sequence ID" value="CDQ30447.1"/>
    <property type="molecule type" value="Genomic_DNA"/>
</dbReference>
<evidence type="ECO:0000313" key="5">
    <source>
        <dbReference type="EMBL" id="VMC99452.1"/>
    </source>
</evidence>
<protein>
    <submittedName>
        <fullName evidence="1">Putative phage-related chromosomal island protein</fullName>
    </submittedName>
</protein>
<evidence type="ECO:0000313" key="3">
    <source>
        <dbReference type="EMBL" id="MTV44147.1"/>
    </source>
</evidence>
<reference evidence="1" key="2">
    <citation type="submission" date="2014-10" db="EMBL/GenBank/DDBJ databases">
        <title>Contrasting mechanisms driving short-term and long-term diversification of pneumococci.</title>
        <authorList>
            <person name="Croucher N.J."/>
            <person name="Coupland P.C."/>
            <person name="Stevenson A.E."/>
            <person name="Callendrello A."/>
            <person name="Bentley S.D."/>
            <person name="Hanage W.P."/>
        </authorList>
    </citation>
    <scope>NUCLEOTIDE SEQUENCE</scope>
    <source>
        <strain evidence="1">NFPTS</strain>
    </source>
</reference>
<organism evidence="1">
    <name type="scientific">Streptococcus pneumoniae</name>
    <dbReference type="NCBI Taxonomy" id="1313"/>
    <lineage>
        <taxon>Bacteria</taxon>
        <taxon>Bacillati</taxon>
        <taxon>Bacillota</taxon>
        <taxon>Bacilli</taxon>
        <taxon>Lactobacillales</taxon>
        <taxon>Streptococcaceae</taxon>
        <taxon>Streptococcus</taxon>
    </lineage>
</organism>
<reference evidence="1" key="1">
    <citation type="submission" date="2014-04" db="EMBL/GenBank/DDBJ databases">
        <authorList>
            <person name="Croucher N."/>
        </authorList>
    </citation>
    <scope>NUCLEOTIDE SEQUENCE</scope>
    <source>
        <strain evidence="1">NFPTS</strain>
    </source>
</reference>
<dbReference type="Proteomes" id="UP000467349">
    <property type="component" value="Unassembled WGS sequence"/>
</dbReference>
<evidence type="ECO:0000313" key="11">
    <source>
        <dbReference type="Proteomes" id="UP000467349"/>
    </source>
</evidence>
<dbReference type="EMBL" id="WNHU01000109">
    <property type="protein sequence ID" value="MTV44147.1"/>
    <property type="molecule type" value="Genomic_DNA"/>
</dbReference>
<evidence type="ECO:0000313" key="9">
    <source>
        <dbReference type="Proteomes" id="UP000311381"/>
    </source>
</evidence>
<gene>
    <name evidence="2" type="ORF">ERS021383_01905</name>
    <name evidence="3" type="ORF">GM545_11260</name>
    <name evidence="4" type="ORF">NCTC13734_00078</name>
    <name evidence="5" type="ORF">SAMEA2627268_01713</name>
    <name evidence="6" type="ORF">SAMEA2696453_01612</name>
</gene>
<evidence type="ECO:0000313" key="4">
    <source>
        <dbReference type="EMBL" id="SUN83448.1"/>
    </source>
</evidence>
<evidence type="ECO:0000313" key="8">
    <source>
        <dbReference type="Proteomes" id="UP000254854"/>
    </source>
</evidence>
<reference evidence="4 8" key="4">
    <citation type="submission" date="2018-06" db="EMBL/GenBank/DDBJ databases">
        <authorList>
            <consortium name="Pathogen Informatics"/>
            <person name="Doyle S."/>
        </authorList>
    </citation>
    <scope>NUCLEOTIDE SEQUENCE [LARGE SCALE GENOMIC DNA]</scope>
    <source>
        <strain evidence="4 8">NCTC13734</strain>
    </source>
</reference>
<dbReference type="Proteomes" id="UP000043005">
    <property type="component" value="Unassembled WGS sequence"/>
</dbReference>
<dbReference type="Proteomes" id="UP000312530">
    <property type="component" value="Unassembled WGS sequence"/>
</dbReference>
<evidence type="ECO:0000313" key="7">
    <source>
        <dbReference type="Proteomes" id="UP000043005"/>
    </source>
</evidence>
<dbReference type="EMBL" id="CAAULE010000014">
    <property type="protein sequence ID" value="VOG83397.1"/>
    <property type="molecule type" value="Genomic_DNA"/>
</dbReference>
<sequence length="65" mass="7540">MAMNICQRVIRLEETVERISEALDGFIENANHNAIVSNKNIERIQESFEIVFKELDELKAVPDKH</sequence>
<reference evidence="9 10" key="5">
    <citation type="submission" date="2019-04" db="EMBL/GenBank/DDBJ databases">
        <authorList>
            <consortium name="Pathogen Informatics"/>
        </authorList>
    </citation>
    <scope>NUCLEOTIDE SEQUENCE [LARGE SCALE GENOMIC DNA]</scope>
    <source>
        <strain evidence="9 10">GPSC47</strain>
    </source>
</reference>
<reference evidence="2 7" key="3">
    <citation type="submission" date="2015-03" db="EMBL/GenBank/DDBJ databases">
        <authorList>
            <consortium name="Pathogen Informatics"/>
            <person name="Murphy D."/>
        </authorList>
    </citation>
    <scope>NUCLEOTIDE SEQUENCE [LARGE SCALE GENOMIC DNA]</scope>
    <source>
        <strain evidence="2 7">SMRU1873</strain>
    </source>
</reference>
<reference evidence="3 11" key="6">
    <citation type="submission" date="2019-11" db="EMBL/GenBank/DDBJ databases">
        <title>Growth characteristics of pneumococcus vary with the chemical composition of the capsule and with environmental conditions.</title>
        <authorList>
            <person name="Tothpal A."/>
            <person name="Desobry K."/>
            <person name="Joshi S."/>
            <person name="Wyllie A.L."/>
            <person name="Weinberger D.M."/>
        </authorList>
    </citation>
    <scope>NUCLEOTIDE SEQUENCE [LARGE SCALE GENOMIC DNA]</scope>
    <source>
        <strain evidence="11">pnumococcus09N</strain>
        <strain evidence="3">Pnumococcus09N</strain>
    </source>
</reference>
<dbReference type="Proteomes" id="UP000254854">
    <property type="component" value="Unassembled WGS sequence"/>
</dbReference>
<evidence type="ECO:0000313" key="1">
    <source>
        <dbReference type="EMBL" id="CDQ30447.1"/>
    </source>
</evidence>
<dbReference type="Proteomes" id="UP000311381">
    <property type="component" value="Unassembled WGS sequence"/>
</dbReference>
<proteinExistence type="predicted"/>